<dbReference type="NCBIfam" id="TIGR01616">
    <property type="entry name" value="nitro_assoc"/>
    <property type="match status" value="1"/>
</dbReference>
<comment type="similarity">
    <text evidence="1 2">Belongs to the ArsC family.</text>
</comment>
<evidence type="ECO:0000256" key="2">
    <source>
        <dbReference type="PROSITE-ProRule" id="PRU01282"/>
    </source>
</evidence>
<evidence type="ECO:0000256" key="3">
    <source>
        <dbReference type="SAM" id="MobiDB-lite"/>
    </source>
</evidence>
<evidence type="ECO:0000313" key="4">
    <source>
        <dbReference type="EMBL" id="MBB6254502.1"/>
    </source>
</evidence>
<accession>A0A7X0EF16</accession>
<dbReference type="Pfam" id="PF03960">
    <property type="entry name" value="ArsC"/>
    <property type="match status" value="1"/>
</dbReference>
<feature type="region of interest" description="Disordered" evidence="3">
    <location>
        <begin position="116"/>
        <end position="143"/>
    </location>
</feature>
<keyword evidence="5" id="KW-1185">Reference proteome</keyword>
<evidence type="ECO:0000313" key="5">
    <source>
        <dbReference type="Proteomes" id="UP000539175"/>
    </source>
</evidence>
<dbReference type="RefSeq" id="WP_184806966.1">
    <property type="nucleotide sequence ID" value="NZ_JACIIZ010000017.1"/>
</dbReference>
<dbReference type="SUPFAM" id="SSF52833">
    <property type="entry name" value="Thioredoxin-like"/>
    <property type="match status" value="1"/>
</dbReference>
<evidence type="ECO:0000256" key="1">
    <source>
        <dbReference type="ARBA" id="ARBA00007198"/>
    </source>
</evidence>
<name>A0A7X0EF16_9PROT</name>
<gene>
    <name evidence="4" type="ORF">FHS74_005091</name>
</gene>
<dbReference type="EMBL" id="JACIIZ010000017">
    <property type="protein sequence ID" value="MBB6254502.1"/>
    <property type="molecule type" value="Genomic_DNA"/>
</dbReference>
<dbReference type="InterPro" id="IPR006660">
    <property type="entry name" value="Arsenate_reductase-like"/>
</dbReference>
<protein>
    <recommendedName>
        <fullName evidence="6">Nitrogenase-associated protein</fullName>
    </recommendedName>
</protein>
<dbReference type="InterPro" id="IPR036249">
    <property type="entry name" value="Thioredoxin-like_sf"/>
</dbReference>
<organism evidence="4 5">
    <name type="scientific">Nitrospirillum iridis</name>
    <dbReference type="NCBI Taxonomy" id="765888"/>
    <lineage>
        <taxon>Bacteria</taxon>
        <taxon>Pseudomonadati</taxon>
        <taxon>Pseudomonadota</taxon>
        <taxon>Alphaproteobacteria</taxon>
        <taxon>Rhodospirillales</taxon>
        <taxon>Azospirillaceae</taxon>
        <taxon>Nitrospirillum</taxon>
    </lineage>
</organism>
<comment type="caution">
    <text evidence="4">The sequence shown here is derived from an EMBL/GenBank/DDBJ whole genome shotgun (WGS) entry which is preliminary data.</text>
</comment>
<dbReference type="Proteomes" id="UP000539175">
    <property type="component" value="Unassembled WGS sequence"/>
</dbReference>
<dbReference type="InterPro" id="IPR006503">
    <property type="entry name" value="Nase-assoc"/>
</dbReference>
<proteinExistence type="inferred from homology"/>
<evidence type="ECO:0008006" key="6">
    <source>
        <dbReference type="Google" id="ProtNLM"/>
    </source>
</evidence>
<sequence>MSVIVFYEKTGCRTNARQRRLLEEAGHTVVPRDLLAEKWTAPRLMAFFGDAPVVEWFNAAAPAVKSGAVVPAALDQGAALALMLANPLLIRRPLLEIEGRRHLGFTPSELAPWLGPTATADDPAFKGCAHHPDPDPTTAREQA</sequence>
<reference evidence="4 5" key="1">
    <citation type="submission" date="2020-08" db="EMBL/GenBank/DDBJ databases">
        <title>Genomic Encyclopedia of Type Strains, Phase IV (KMG-IV): sequencing the most valuable type-strain genomes for metagenomic binning, comparative biology and taxonomic classification.</title>
        <authorList>
            <person name="Goeker M."/>
        </authorList>
    </citation>
    <scope>NUCLEOTIDE SEQUENCE [LARGE SCALE GENOMIC DNA]</scope>
    <source>
        <strain evidence="4 5">DSM 22198</strain>
    </source>
</reference>
<dbReference type="Gene3D" id="3.40.30.10">
    <property type="entry name" value="Glutaredoxin"/>
    <property type="match status" value="1"/>
</dbReference>
<dbReference type="AlphaFoldDB" id="A0A7X0EF16"/>
<dbReference type="PROSITE" id="PS51353">
    <property type="entry name" value="ARSC"/>
    <property type="match status" value="1"/>
</dbReference>